<accession>A0A1W0E7U9</accession>
<proteinExistence type="predicted"/>
<protein>
    <submittedName>
        <fullName evidence="1">Uncharacterized protein</fullName>
    </submittedName>
</protein>
<comment type="caution">
    <text evidence="1">The sequence shown here is derived from an EMBL/GenBank/DDBJ whole genome shotgun (WGS) entry which is preliminary data.</text>
</comment>
<gene>
    <name evidence="1" type="ORF">EHP00_2708</name>
</gene>
<organism evidence="1 2">
    <name type="scientific">Ecytonucleospora hepatopenaei</name>
    <dbReference type="NCBI Taxonomy" id="646526"/>
    <lineage>
        <taxon>Eukaryota</taxon>
        <taxon>Fungi</taxon>
        <taxon>Fungi incertae sedis</taxon>
        <taxon>Microsporidia</taxon>
        <taxon>Enterocytozoonidae</taxon>
        <taxon>Ecytonucleospora</taxon>
    </lineage>
</organism>
<reference evidence="1 2" key="1">
    <citation type="journal article" date="2017" name="Environ. Microbiol.">
        <title>Decay of the glycolytic pathway and adaptation to intranuclear parasitism within Enterocytozoonidae microsporidia.</title>
        <authorList>
            <person name="Wiredu Boakye D."/>
            <person name="Jaroenlak P."/>
            <person name="Prachumwat A."/>
            <person name="Williams T.A."/>
            <person name="Bateman K.S."/>
            <person name="Itsathitphaisarn O."/>
            <person name="Sritunyalucksana K."/>
            <person name="Paszkiewicz K.H."/>
            <person name="Moore K.A."/>
            <person name="Stentiford G.D."/>
            <person name="Williams B.A."/>
        </authorList>
    </citation>
    <scope>NUCLEOTIDE SEQUENCE [LARGE SCALE GENOMIC DNA]</scope>
    <source>
        <strain evidence="1 2">TH1</strain>
    </source>
</reference>
<sequence length="109" mass="12268">MVELKAFVPNVNLVKSGFSKFISMFLINISYSLCFGPDQTLENKLYINKSSKIFSLNVLNNSSISLKYSLSLILSKSVSVVLFISFSTLLCKCKVVRLYSFSFFIIIAL</sequence>
<keyword evidence="2" id="KW-1185">Reference proteome</keyword>
<dbReference type="Proteomes" id="UP000192758">
    <property type="component" value="Unassembled WGS sequence"/>
</dbReference>
<evidence type="ECO:0000313" key="1">
    <source>
        <dbReference type="EMBL" id="OQS55347.1"/>
    </source>
</evidence>
<dbReference type="VEuPathDB" id="MicrosporidiaDB:EHP00_2708"/>
<evidence type="ECO:0000313" key="2">
    <source>
        <dbReference type="Proteomes" id="UP000192758"/>
    </source>
</evidence>
<dbReference type="EMBL" id="MNPJ01000011">
    <property type="protein sequence ID" value="OQS55347.1"/>
    <property type="molecule type" value="Genomic_DNA"/>
</dbReference>
<name>A0A1W0E7U9_9MICR</name>
<dbReference type="AlphaFoldDB" id="A0A1W0E7U9"/>